<evidence type="ECO:0000256" key="1">
    <source>
        <dbReference type="SAM" id="Phobius"/>
    </source>
</evidence>
<reference evidence="2" key="1">
    <citation type="submission" date="2024-07" db="EMBL/GenBank/DDBJ databases">
        <title>Complete genome sequence of Verrucomicrobiaceae bacterium NT6N.</title>
        <authorList>
            <person name="Huang C."/>
            <person name="Takami H."/>
            <person name="Hamasaki K."/>
        </authorList>
    </citation>
    <scope>NUCLEOTIDE SEQUENCE</scope>
    <source>
        <strain evidence="2">NT6N</strain>
    </source>
</reference>
<dbReference type="AlphaFoldDB" id="A0AAT9FJD3"/>
<organism evidence="2">
    <name type="scientific">Oceaniferula spumae</name>
    <dbReference type="NCBI Taxonomy" id="2979115"/>
    <lineage>
        <taxon>Bacteria</taxon>
        <taxon>Pseudomonadati</taxon>
        <taxon>Verrucomicrobiota</taxon>
        <taxon>Verrucomicrobiia</taxon>
        <taxon>Verrucomicrobiales</taxon>
        <taxon>Verrucomicrobiaceae</taxon>
        <taxon>Oceaniferula</taxon>
    </lineage>
</organism>
<dbReference type="KEGG" id="osu:NT6N_11680"/>
<keyword evidence="1" id="KW-0812">Transmembrane</keyword>
<feature type="transmembrane region" description="Helical" evidence="1">
    <location>
        <begin position="6"/>
        <end position="27"/>
    </location>
</feature>
<gene>
    <name evidence="2" type="ORF">NT6N_11680</name>
</gene>
<proteinExistence type="predicted"/>
<name>A0AAT9FJD3_9BACT</name>
<accession>A0AAT9FJD3</accession>
<dbReference type="EMBL" id="AP026866">
    <property type="protein sequence ID" value="BDS06128.1"/>
    <property type="molecule type" value="Genomic_DNA"/>
</dbReference>
<keyword evidence="1" id="KW-0472">Membrane</keyword>
<keyword evidence="1" id="KW-1133">Transmembrane helix</keyword>
<protein>
    <submittedName>
        <fullName evidence="2">Uncharacterized protein</fullName>
    </submittedName>
</protein>
<evidence type="ECO:0000313" key="2">
    <source>
        <dbReference type="EMBL" id="BDS06128.1"/>
    </source>
</evidence>
<sequence length="142" mass="15766">MSRNTMYAIIALLLVVILGAAGGYWAVKKIRAKQNQEFRYEGKLTVVKEGVDPETFKMAVLTGDTLDETIEKHNLVAQWKLADAEAAKAKIKEKFIVKVSGLEVTLSYQDKDQALAKDILGTLMDSFYKRQKAMRGGAPVSQ</sequence>